<evidence type="ECO:0000256" key="2">
    <source>
        <dbReference type="ARBA" id="ARBA00022516"/>
    </source>
</evidence>
<keyword evidence="6 10" id="KW-1133">Transmembrane helix</keyword>
<proteinExistence type="predicted"/>
<feature type="transmembrane region" description="Helical" evidence="10">
    <location>
        <begin position="223"/>
        <end position="241"/>
    </location>
</feature>
<sequence length="284" mass="32739">MEFIFSTIKHWSENHLKSNPFFSKLEYLLVSQPIILNFSWKQGHNFGSSPFFVVSVVVSYLSLTFLLSRISLPFAGPHLLRPIKVLYNLLLISLSSVMALGCCLSILFHAPRLQYIICLPSNTSPDGPIFFWAYVFYLSKIYEFFDTVLIIWSNSMRRLTFLHLFHHAIAVIMCYISLNTSQSIFPALIITNASVHVIMYYYYMLCALGARPSWKRRVTECQIMQFVSGLVIIVVMLYYHFGGEGCSGIWGCCFDAAFIMILLVLFLNFYFKNYSSIKTKDKDT</sequence>
<dbReference type="GO" id="GO:0005789">
    <property type="term" value="C:endoplasmic reticulum membrane"/>
    <property type="evidence" value="ECO:0007669"/>
    <property type="project" value="TreeGrafter"/>
</dbReference>
<feature type="transmembrane region" description="Helical" evidence="10">
    <location>
        <begin position="129"/>
        <end position="152"/>
    </location>
</feature>
<evidence type="ECO:0000256" key="10">
    <source>
        <dbReference type="SAM" id="Phobius"/>
    </source>
</evidence>
<dbReference type="GO" id="GO:0019367">
    <property type="term" value="P:fatty acid elongation, saturated fatty acid"/>
    <property type="evidence" value="ECO:0007669"/>
    <property type="project" value="TreeGrafter"/>
</dbReference>
<organism evidence="11 12">
    <name type="scientific">Erythroxylum novogranatense</name>
    <dbReference type="NCBI Taxonomy" id="1862640"/>
    <lineage>
        <taxon>Eukaryota</taxon>
        <taxon>Viridiplantae</taxon>
        <taxon>Streptophyta</taxon>
        <taxon>Embryophyta</taxon>
        <taxon>Tracheophyta</taxon>
        <taxon>Spermatophyta</taxon>
        <taxon>Magnoliopsida</taxon>
        <taxon>eudicotyledons</taxon>
        <taxon>Gunneridae</taxon>
        <taxon>Pentapetalae</taxon>
        <taxon>rosids</taxon>
        <taxon>fabids</taxon>
        <taxon>Malpighiales</taxon>
        <taxon>Erythroxylaceae</taxon>
        <taxon>Erythroxylum</taxon>
    </lineage>
</organism>
<protein>
    <recommendedName>
        <fullName evidence="13">Very-long-chain 3-oxoacyl-CoA synthase</fullName>
    </recommendedName>
</protein>
<keyword evidence="9" id="KW-0275">Fatty acid biosynthesis</keyword>
<evidence type="ECO:0008006" key="13">
    <source>
        <dbReference type="Google" id="ProtNLM"/>
    </source>
</evidence>
<evidence type="ECO:0000313" key="12">
    <source>
        <dbReference type="Proteomes" id="UP001159364"/>
    </source>
</evidence>
<dbReference type="InterPro" id="IPR002076">
    <property type="entry name" value="ELO_fam"/>
</dbReference>
<dbReference type="GO" id="GO:0030148">
    <property type="term" value="P:sphingolipid biosynthetic process"/>
    <property type="evidence" value="ECO:0007669"/>
    <property type="project" value="TreeGrafter"/>
</dbReference>
<dbReference type="PANTHER" id="PTHR11157">
    <property type="entry name" value="FATTY ACID ACYL TRANSFERASE-RELATED"/>
    <property type="match status" value="1"/>
</dbReference>
<evidence type="ECO:0000256" key="8">
    <source>
        <dbReference type="ARBA" id="ARBA00023136"/>
    </source>
</evidence>
<dbReference type="GO" id="GO:0034626">
    <property type="term" value="P:fatty acid elongation, polyunsaturated fatty acid"/>
    <property type="evidence" value="ECO:0007669"/>
    <property type="project" value="TreeGrafter"/>
</dbReference>
<dbReference type="AlphaFoldDB" id="A0AAV8TMC2"/>
<dbReference type="GO" id="GO:0034625">
    <property type="term" value="P:fatty acid elongation, monounsaturated fatty acid"/>
    <property type="evidence" value="ECO:0007669"/>
    <property type="project" value="TreeGrafter"/>
</dbReference>
<dbReference type="GO" id="GO:0042761">
    <property type="term" value="P:very long-chain fatty acid biosynthetic process"/>
    <property type="evidence" value="ECO:0007669"/>
    <property type="project" value="TreeGrafter"/>
</dbReference>
<gene>
    <name evidence="11" type="ORF">K2173_020942</name>
</gene>
<feature type="transmembrane region" description="Helical" evidence="10">
    <location>
        <begin position="159"/>
        <end position="178"/>
    </location>
</feature>
<evidence type="ECO:0000256" key="4">
    <source>
        <dbReference type="ARBA" id="ARBA00022692"/>
    </source>
</evidence>
<keyword evidence="3" id="KW-0808">Transferase</keyword>
<evidence type="ECO:0000256" key="6">
    <source>
        <dbReference type="ARBA" id="ARBA00022989"/>
    </source>
</evidence>
<evidence type="ECO:0000313" key="11">
    <source>
        <dbReference type="EMBL" id="KAJ8768002.1"/>
    </source>
</evidence>
<dbReference type="Proteomes" id="UP001159364">
    <property type="component" value="Linkage Group LG04"/>
</dbReference>
<feature type="transmembrane region" description="Helical" evidence="10">
    <location>
        <begin position="52"/>
        <end position="74"/>
    </location>
</feature>
<keyword evidence="2" id="KW-0444">Lipid biosynthesis</keyword>
<evidence type="ECO:0000256" key="5">
    <source>
        <dbReference type="ARBA" id="ARBA00022832"/>
    </source>
</evidence>
<evidence type="ECO:0000256" key="3">
    <source>
        <dbReference type="ARBA" id="ARBA00022679"/>
    </source>
</evidence>
<evidence type="ECO:0000256" key="7">
    <source>
        <dbReference type="ARBA" id="ARBA00023098"/>
    </source>
</evidence>
<feature type="transmembrane region" description="Helical" evidence="10">
    <location>
        <begin position="184"/>
        <end position="203"/>
    </location>
</feature>
<evidence type="ECO:0000256" key="9">
    <source>
        <dbReference type="ARBA" id="ARBA00023160"/>
    </source>
</evidence>
<dbReference type="PANTHER" id="PTHR11157:SF132">
    <property type="entry name" value="ELONGATION OF FATTY ACIDS PROTEIN 3-LIKE"/>
    <property type="match status" value="1"/>
</dbReference>
<comment type="caution">
    <text evidence="11">The sequence shown here is derived from an EMBL/GenBank/DDBJ whole genome shotgun (WGS) entry which is preliminary data.</text>
</comment>
<name>A0AAV8TMC2_9ROSI</name>
<comment type="subcellular location">
    <subcellularLocation>
        <location evidence="1">Membrane</location>
        <topology evidence="1">Multi-pass membrane protein</topology>
    </subcellularLocation>
</comment>
<feature type="transmembrane region" description="Helical" evidence="10">
    <location>
        <begin position="86"/>
        <end position="109"/>
    </location>
</feature>
<accession>A0AAV8TMC2</accession>
<keyword evidence="7" id="KW-0443">Lipid metabolism</keyword>
<keyword evidence="5" id="KW-0276">Fatty acid metabolism</keyword>
<dbReference type="Pfam" id="PF01151">
    <property type="entry name" value="ELO"/>
    <property type="match status" value="1"/>
</dbReference>
<reference evidence="11 12" key="1">
    <citation type="submission" date="2021-09" db="EMBL/GenBank/DDBJ databases">
        <title>Genomic insights and catalytic innovation underlie evolution of tropane alkaloids biosynthesis.</title>
        <authorList>
            <person name="Wang Y.-J."/>
            <person name="Tian T."/>
            <person name="Huang J.-P."/>
            <person name="Huang S.-X."/>
        </authorList>
    </citation>
    <scope>NUCLEOTIDE SEQUENCE [LARGE SCALE GENOMIC DNA]</scope>
    <source>
        <strain evidence="11">KIB-2018</strain>
        <tissue evidence="11">Leaf</tissue>
    </source>
</reference>
<dbReference type="GO" id="GO:0009922">
    <property type="term" value="F:fatty acid elongase activity"/>
    <property type="evidence" value="ECO:0007669"/>
    <property type="project" value="InterPro"/>
</dbReference>
<evidence type="ECO:0000256" key="1">
    <source>
        <dbReference type="ARBA" id="ARBA00004141"/>
    </source>
</evidence>
<keyword evidence="8 10" id="KW-0472">Membrane</keyword>
<dbReference type="EMBL" id="JAIWQS010000004">
    <property type="protein sequence ID" value="KAJ8768002.1"/>
    <property type="molecule type" value="Genomic_DNA"/>
</dbReference>
<keyword evidence="4 10" id="KW-0812">Transmembrane</keyword>
<keyword evidence="12" id="KW-1185">Reference proteome</keyword>
<feature type="transmembrane region" description="Helical" evidence="10">
    <location>
        <begin position="247"/>
        <end position="271"/>
    </location>
</feature>